<evidence type="ECO:0000313" key="2">
    <source>
        <dbReference type="Proteomes" id="UP000266841"/>
    </source>
</evidence>
<sequence>MLDTINLYQDYISQMISRYGLRSFSSLVDNGTITDELAFGNCGYLALVRCLQDHGCLRAIYGDFPPTMTELRSDIADFWNLWYHHFRIPSAILQPRNWRLVASYPDGSPLNCFQEGRLQSEQGIPNPLYCEDSFPARQMNTPAKYLVNQWANRMAMVVRTPITLIDNTKDMGIAPNQAHSEGLINNEKNIAREPSKALE</sequence>
<proteinExistence type="predicted"/>
<dbReference type="AlphaFoldDB" id="K0RVM7"/>
<name>K0RVM7_THAOC</name>
<keyword evidence="2" id="KW-1185">Reference proteome</keyword>
<dbReference type="EMBL" id="AGNL01043185">
    <property type="protein sequence ID" value="EJK50692.1"/>
    <property type="molecule type" value="Genomic_DNA"/>
</dbReference>
<accession>K0RVM7</accession>
<feature type="non-terminal residue" evidence="1">
    <location>
        <position position="199"/>
    </location>
</feature>
<dbReference type="Proteomes" id="UP000266841">
    <property type="component" value="Unassembled WGS sequence"/>
</dbReference>
<reference evidence="1 2" key="1">
    <citation type="journal article" date="2012" name="Genome Biol.">
        <title>Genome and low-iron response of an oceanic diatom adapted to chronic iron limitation.</title>
        <authorList>
            <person name="Lommer M."/>
            <person name="Specht M."/>
            <person name="Roy A.S."/>
            <person name="Kraemer L."/>
            <person name="Andreson R."/>
            <person name="Gutowska M.A."/>
            <person name="Wolf J."/>
            <person name="Bergner S.V."/>
            <person name="Schilhabel M.B."/>
            <person name="Klostermeier U.C."/>
            <person name="Beiko R.G."/>
            <person name="Rosenstiel P."/>
            <person name="Hippler M."/>
            <person name="Laroche J."/>
        </authorList>
    </citation>
    <scope>NUCLEOTIDE SEQUENCE [LARGE SCALE GENOMIC DNA]</scope>
    <source>
        <strain evidence="1 2">CCMP1005</strain>
    </source>
</reference>
<evidence type="ECO:0000313" key="1">
    <source>
        <dbReference type="EMBL" id="EJK50692.1"/>
    </source>
</evidence>
<comment type="caution">
    <text evidence="1">The sequence shown here is derived from an EMBL/GenBank/DDBJ whole genome shotgun (WGS) entry which is preliminary data.</text>
</comment>
<gene>
    <name evidence="1" type="ORF">THAOC_30268</name>
</gene>
<protein>
    <submittedName>
        <fullName evidence="1">Uncharacterized protein</fullName>
    </submittedName>
</protein>
<organism evidence="1 2">
    <name type="scientific">Thalassiosira oceanica</name>
    <name type="common">Marine diatom</name>
    <dbReference type="NCBI Taxonomy" id="159749"/>
    <lineage>
        <taxon>Eukaryota</taxon>
        <taxon>Sar</taxon>
        <taxon>Stramenopiles</taxon>
        <taxon>Ochrophyta</taxon>
        <taxon>Bacillariophyta</taxon>
        <taxon>Coscinodiscophyceae</taxon>
        <taxon>Thalassiosirophycidae</taxon>
        <taxon>Thalassiosirales</taxon>
        <taxon>Thalassiosiraceae</taxon>
        <taxon>Thalassiosira</taxon>
    </lineage>
</organism>